<reference evidence="8 9" key="1">
    <citation type="submission" date="2013-08" db="EMBL/GenBank/DDBJ databases">
        <authorList>
            <person name="Stouthamer R."/>
            <person name="Nunney L."/>
        </authorList>
    </citation>
    <scope>NUCLEOTIDE SEQUENCE [LARGE SCALE GENOMIC DNA]</scope>
    <source>
        <strain evidence="9">ann-1</strain>
    </source>
</reference>
<dbReference type="HAMAP" id="MF_02126">
    <property type="entry name" value="RF_methyltr_PrmC"/>
    <property type="match status" value="1"/>
</dbReference>
<comment type="similarity">
    <text evidence="5">Belongs to the protein N5-glutamine methyltransferase family. PrmC subfamily.</text>
</comment>
<dbReference type="EMBL" id="CP006696">
    <property type="protein sequence ID" value="AIC10449.1"/>
    <property type="molecule type" value="Genomic_DNA"/>
</dbReference>
<dbReference type="PANTHER" id="PTHR18895:SF74">
    <property type="entry name" value="MTRF1L RELEASE FACTOR GLUTAMINE METHYLTRANSFERASE"/>
    <property type="match status" value="1"/>
</dbReference>
<dbReference type="InterPro" id="IPR019874">
    <property type="entry name" value="RF_methyltr_PrmC"/>
</dbReference>
<dbReference type="EC" id="2.1.1.297" evidence="5"/>
<dbReference type="Pfam" id="PF05175">
    <property type="entry name" value="MTS"/>
    <property type="match status" value="1"/>
</dbReference>
<protein>
    <recommendedName>
        <fullName evidence="5">Release factor glutamine methyltransferase</fullName>
        <shortName evidence="5">RF MTase</shortName>
        <ecNumber evidence="5">2.1.1.297</ecNumber>
    </recommendedName>
    <alternativeName>
        <fullName evidence="5">N5-glutamine methyltransferase PrmC</fullName>
    </alternativeName>
    <alternativeName>
        <fullName evidence="5">Protein-(glutamine-N5) MTase PrmC</fullName>
    </alternativeName>
    <alternativeName>
        <fullName evidence="5">Protein-glutamine N-methyltransferase PrmC</fullName>
    </alternativeName>
</protein>
<dbReference type="PROSITE" id="PS00092">
    <property type="entry name" value="N6_MTASE"/>
    <property type="match status" value="1"/>
</dbReference>
<feature type="domain" description="Release factor glutamine methyltransferase N-terminal" evidence="7">
    <location>
        <begin position="7"/>
        <end position="69"/>
    </location>
</feature>
<keyword evidence="2 5" id="KW-0808">Transferase</keyword>
<dbReference type="GO" id="GO:0032259">
    <property type="term" value="P:methylation"/>
    <property type="evidence" value="ECO:0007669"/>
    <property type="project" value="UniProtKB-KW"/>
</dbReference>
<comment type="function">
    <text evidence="5">Methylates the class 1 translation termination release factors RF1/PrfA and RF2/PrfB on the glutamine residue of the universally conserved GGQ motif.</text>
</comment>
<dbReference type="KEGG" id="xfs:D934_10515"/>
<keyword evidence="1 5" id="KW-0489">Methyltransferase</keyword>
<evidence type="ECO:0000256" key="2">
    <source>
        <dbReference type="ARBA" id="ARBA00022679"/>
    </source>
</evidence>
<dbReference type="PATRIC" id="fig|155920.8.peg.2463"/>
<dbReference type="RefSeq" id="WP_020852149.1">
    <property type="nucleotide sequence ID" value="NZ_CP006696.1"/>
</dbReference>
<evidence type="ECO:0000256" key="3">
    <source>
        <dbReference type="ARBA" id="ARBA00022691"/>
    </source>
</evidence>
<feature type="domain" description="Methyltransferase small" evidence="6">
    <location>
        <begin position="99"/>
        <end position="185"/>
    </location>
</feature>
<evidence type="ECO:0000256" key="1">
    <source>
        <dbReference type="ARBA" id="ARBA00022603"/>
    </source>
</evidence>
<feature type="binding site" evidence="5">
    <location>
        <position position="180"/>
    </location>
    <ligand>
        <name>S-adenosyl-L-methionine</name>
        <dbReference type="ChEBI" id="CHEBI:59789"/>
    </ligand>
</feature>
<evidence type="ECO:0000259" key="6">
    <source>
        <dbReference type="Pfam" id="PF05175"/>
    </source>
</evidence>
<dbReference type="InterPro" id="IPR004556">
    <property type="entry name" value="HemK-like"/>
</dbReference>
<evidence type="ECO:0000313" key="8">
    <source>
        <dbReference type="EMBL" id="AIC10449.1"/>
    </source>
</evidence>
<accession>A0A060H138</accession>
<dbReference type="GO" id="GO:0003676">
    <property type="term" value="F:nucleic acid binding"/>
    <property type="evidence" value="ECO:0007669"/>
    <property type="project" value="InterPro"/>
</dbReference>
<feature type="binding site" evidence="5">
    <location>
        <begin position="114"/>
        <end position="118"/>
    </location>
    <ligand>
        <name>S-adenosyl-L-methionine</name>
        <dbReference type="ChEBI" id="CHEBI:59789"/>
    </ligand>
</feature>
<dbReference type="Gene3D" id="3.40.50.150">
    <property type="entry name" value="Vaccinia Virus protein VP39"/>
    <property type="match status" value="1"/>
</dbReference>
<dbReference type="NCBIfam" id="TIGR03534">
    <property type="entry name" value="RF_mod_PrmC"/>
    <property type="match status" value="1"/>
</dbReference>
<proteinExistence type="inferred from homology"/>
<dbReference type="InterPro" id="IPR040758">
    <property type="entry name" value="PrmC_N"/>
</dbReference>
<keyword evidence="3 5" id="KW-0949">S-adenosyl-L-methionine</keyword>
<evidence type="ECO:0000313" key="9">
    <source>
        <dbReference type="Proteomes" id="UP000027215"/>
    </source>
</evidence>
<dbReference type="InterPro" id="IPR007848">
    <property type="entry name" value="Small_mtfrase_dom"/>
</dbReference>
<dbReference type="FunFam" id="3.40.50.150:FF:000053">
    <property type="entry name" value="Release factor glutamine methyltransferase"/>
    <property type="match status" value="1"/>
</dbReference>
<evidence type="ECO:0000256" key="5">
    <source>
        <dbReference type="HAMAP-Rule" id="MF_02126"/>
    </source>
</evidence>
<dbReference type="PANTHER" id="PTHR18895">
    <property type="entry name" value="HEMK METHYLTRANSFERASE"/>
    <property type="match status" value="1"/>
</dbReference>
<organism evidence="8 9">
    <name type="scientific">Xylella fastidiosa subsp. sandyi Ann-1</name>
    <dbReference type="NCBI Taxonomy" id="155920"/>
    <lineage>
        <taxon>Bacteria</taxon>
        <taxon>Pseudomonadati</taxon>
        <taxon>Pseudomonadota</taxon>
        <taxon>Gammaproteobacteria</taxon>
        <taxon>Lysobacterales</taxon>
        <taxon>Lysobacteraceae</taxon>
        <taxon>Xylella</taxon>
    </lineage>
</organism>
<comment type="catalytic activity">
    <reaction evidence="4 5">
        <text>L-glutaminyl-[peptide chain release factor] + S-adenosyl-L-methionine = N(5)-methyl-L-glutaminyl-[peptide chain release factor] + S-adenosyl-L-homocysteine + H(+)</text>
        <dbReference type="Rhea" id="RHEA:42896"/>
        <dbReference type="Rhea" id="RHEA-COMP:10271"/>
        <dbReference type="Rhea" id="RHEA-COMP:10272"/>
        <dbReference type="ChEBI" id="CHEBI:15378"/>
        <dbReference type="ChEBI" id="CHEBI:30011"/>
        <dbReference type="ChEBI" id="CHEBI:57856"/>
        <dbReference type="ChEBI" id="CHEBI:59789"/>
        <dbReference type="ChEBI" id="CHEBI:61891"/>
        <dbReference type="EC" id="2.1.1.297"/>
    </reaction>
</comment>
<feature type="binding site" evidence="5">
    <location>
        <position position="165"/>
    </location>
    <ligand>
        <name>S-adenosyl-L-methionine</name>
        <dbReference type="ChEBI" id="CHEBI:59789"/>
    </ligand>
</feature>
<evidence type="ECO:0000259" key="7">
    <source>
        <dbReference type="Pfam" id="PF17827"/>
    </source>
</evidence>
<dbReference type="GO" id="GO:0102559">
    <property type="term" value="F:peptide chain release factor N(5)-glutamine methyltransferase activity"/>
    <property type="evidence" value="ECO:0007669"/>
    <property type="project" value="UniProtKB-EC"/>
</dbReference>
<gene>
    <name evidence="5" type="primary">prmC</name>
    <name evidence="8" type="ORF">D934_10515</name>
</gene>
<feature type="binding site" evidence="5">
    <location>
        <begin position="180"/>
        <end position="183"/>
    </location>
    <ligand>
        <name>substrate</name>
    </ligand>
</feature>
<evidence type="ECO:0000256" key="4">
    <source>
        <dbReference type="ARBA" id="ARBA00048391"/>
    </source>
</evidence>
<dbReference type="SUPFAM" id="SSF53335">
    <property type="entry name" value="S-adenosyl-L-methionine-dependent methyltransferases"/>
    <property type="match status" value="1"/>
</dbReference>
<sequence>MPSPIALLATATERIERVDAEALLLYALDCDRAWLFTHGDIPLAAAATESFQALVEQRARGIPVAYLIGRRGFWTLDVIVSSATLIPRAETETLVEQALQRLDHASERRVADLGTGSGAIALAIACERPQAQVLATDNSAAALDIAARNASAHGLNHVVFREGNWYEALLGERFDLIVSNPPYIAVTDPHLTQGDLRFEPPSALISGGDGLDALRILAAGAPAHLRPGGWLVLEHGWDQGAAMRTLLHTAGLVAVATVQDLEARDRVTVGRCPGF</sequence>
<feature type="binding site" evidence="5">
    <location>
        <position position="137"/>
    </location>
    <ligand>
        <name>S-adenosyl-L-methionine</name>
        <dbReference type="ChEBI" id="CHEBI:59789"/>
    </ligand>
</feature>
<dbReference type="HOGENOM" id="CLU_018398_3_1_6"/>
<dbReference type="NCBIfam" id="TIGR00536">
    <property type="entry name" value="hemK_fam"/>
    <property type="match status" value="1"/>
</dbReference>
<dbReference type="AlphaFoldDB" id="A0A060H138"/>
<dbReference type="Gene3D" id="1.10.8.10">
    <property type="entry name" value="DNA helicase RuvA subunit, C-terminal domain"/>
    <property type="match status" value="1"/>
</dbReference>
<name>A0A060H138_XYLFS</name>
<dbReference type="InterPro" id="IPR050320">
    <property type="entry name" value="N5-glutamine_MTase"/>
</dbReference>
<dbReference type="CDD" id="cd02440">
    <property type="entry name" value="AdoMet_MTases"/>
    <property type="match status" value="1"/>
</dbReference>
<dbReference type="InterPro" id="IPR029063">
    <property type="entry name" value="SAM-dependent_MTases_sf"/>
</dbReference>
<dbReference type="Proteomes" id="UP000027215">
    <property type="component" value="Chromosome"/>
</dbReference>
<dbReference type="InterPro" id="IPR002052">
    <property type="entry name" value="DNA_methylase_N6_adenine_CS"/>
</dbReference>
<dbReference type="Pfam" id="PF17827">
    <property type="entry name" value="PrmC_N"/>
    <property type="match status" value="1"/>
</dbReference>